<dbReference type="CDD" id="cd03140">
    <property type="entry name" value="GATase1_PfpI_3"/>
    <property type="match status" value="1"/>
</dbReference>
<dbReference type="PANTHER" id="PTHR43130">
    <property type="entry name" value="ARAC-FAMILY TRANSCRIPTIONAL REGULATOR"/>
    <property type="match status" value="1"/>
</dbReference>
<dbReference type="EMBL" id="AZAJ01000001">
    <property type="protein sequence ID" value="ETA67187.1"/>
    <property type="molecule type" value="Genomic_DNA"/>
</dbReference>
<dbReference type="InterPro" id="IPR052158">
    <property type="entry name" value="INH-QAR"/>
</dbReference>
<evidence type="ECO:0000313" key="2">
    <source>
        <dbReference type="EMBL" id="ETA67187.1"/>
    </source>
</evidence>
<sequence length="209" mass="23006">MVKIAYLYLLDTMADWEPGFLIAELNTARAFKKDAEKYTVKTVGITKEPVVTMGGIRIVPDISLEELAIDDAGVLILPGGDTWLEPIHDPIISKVKEFLDAGVLVAAICGATMGLANAGILDSRAHTSNDLEFLKAVCPNYTGEKFYRNEPSVIGDNVITATGVAPLEFTREVLRALDVLSVETLQAWYNLYTTHEAQYYYALMDSLEK</sequence>
<dbReference type="GO" id="GO:0006508">
    <property type="term" value="P:proteolysis"/>
    <property type="evidence" value="ECO:0007669"/>
    <property type="project" value="UniProtKB-KW"/>
</dbReference>
<keyword evidence="2" id="KW-0645">Protease</keyword>
<dbReference type="Proteomes" id="UP000019483">
    <property type="component" value="Unassembled WGS sequence"/>
</dbReference>
<keyword evidence="3" id="KW-1185">Reference proteome</keyword>
<dbReference type="STRING" id="1090322.MettiDRAFT_0601"/>
<gene>
    <name evidence="2" type="ORF">MettiDRAFT_0601</name>
</gene>
<feature type="domain" description="DJ-1/PfpI" evidence="1">
    <location>
        <begin position="5"/>
        <end position="175"/>
    </location>
</feature>
<dbReference type="GeneID" id="96960710"/>
<organism evidence="2 3">
    <name type="scientific">Methanolobus tindarius DSM 2278</name>
    <dbReference type="NCBI Taxonomy" id="1090322"/>
    <lineage>
        <taxon>Archaea</taxon>
        <taxon>Methanobacteriati</taxon>
        <taxon>Methanobacteriota</taxon>
        <taxon>Stenosarchaea group</taxon>
        <taxon>Methanomicrobia</taxon>
        <taxon>Methanosarcinales</taxon>
        <taxon>Methanosarcinaceae</taxon>
        <taxon>Methanolobus</taxon>
    </lineage>
</organism>
<dbReference type="GO" id="GO:0008233">
    <property type="term" value="F:peptidase activity"/>
    <property type="evidence" value="ECO:0007669"/>
    <property type="project" value="UniProtKB-KW"/>
</dbReference>
<evidence type="ECO:0000313" key="3">
    <source>
        <dbReference type="Proteomes" id="UP000019483"/>
    </source>
</evidence>
<proteinExistence type="predicted"/>
<dbReference type="AlphaFoldDB" id="W9DU39"/>
<dbReference type="InterPro" id="IPR029062">
    <property type="entry name" value="Class_I_gatase-like"/>
</dbReference>
<dbReference type="PANTHER" id="PTHR43130:SF3">
    <property type="entry name" value="HTH-TYPE TRANSCRIPTIONAL REGULATOR RV1931C"/>
    <property type="match status" value="1"/>
</dbReference>
<name>W9DU39_METTI</name>
<accession>W9DU39</accession>
<dbReference type="SUPFAM" id="SSF52317">
    <property type="entry name" value="Class I glutamine amidotransferase-like"/>
    <property type="match status" value="1"/>
</dbReference>
<protein>
    <submittedName>
        <fullName evidence="2">Putative intracellular protease/amidase</fullName>
    </submittedName>
</protein>
<reference evidence="2 3" key="1">
    <citation type="submission" date="2013-08" db="EMBL/GenBank/DDBJ databases">
        <authorList>
            <consortium name="DOE Joint Genome Institute"/>
            <person name="Eisen J."/>
            <person name="Huntemann M."/>
            <person name="Han J."/>
            <person name="Chen A."/>
            <person name="Kyrpides N."/>
            <person name="Mavromatis K."/>
            <person name="Markowitz V."/>
            <person name="Palaniappan K."/>
            <person name="Ivanova N."/>
            <person name="Schaumberg A."/>
            <person name="Pati A."/>
            <person name="Liolios K."/>
            <person name="Nordberg H.P."/>
            <person name="Cantor M.N."/>
            <person name="Hua S.X."/>
            <person name="Woyke T."/>
        </authorList>
    </citation>
    <scope>NUCLEOTIDE SEQUENCE [LARGE SCALE GENOMIC DNA]</scope>
    <source>
        <strain evidence="2 3">DSM 2278</strain>
    </source>
</reference>
<keyword evidence="2" id="KW-0378">Hydrolase</keyword>
<evidence type="ECO:0000259" key="1">
    <source>
        <dbReference type="Pfam" id="PF01965"/>
    </source>
</evidence>
<dbReference type="Gene3D" id="3.40.50.880">
    <property type="match status" value="1"/>
</dbReference>
<dbReference type="InterPro" id="IPR002818">
    <property type="entry name" value="DJ-1/PfpI"/>
</dbReference>
<dbReference type="OrthoDB" id="67923at2157"/>
<comment type="caution">
    <text evidence="2">The sequence shown here is derived from an EMBL/GenBank/DDBJ whole genome shotgun (WGS) entry which is preliminary data.</text>
</comment>
<dbReference type="Pfam" id="PF01965">
    <property type="entry name" value="DJ-1_PfpI"/>
    <property type="match status" value="1"/>
</dbReference>
<dbReference type="RefSeq" id="WP_023844323.1">
    <property type="nucleotide sequence ID" value="NZ_AZAJ01000001.1"/>
</dbReference>